<sequence length="147" mass="16751">MSIRIVTGDEMTAQDVYDIWKIRDAVFSVEQQCDEEDVDGRDLLPTMTHLWLADGDGPTSYLRSYVEDGVRHIGRVCTRKDQRGKGLSGSLMQECHRLWGDEPIELNAQAYLEQWYGRYGYVRTGDNFMEAGIPHVPMRRTPPPAGS</sequence>
<keyword evidence="2" id="KW-1185">Reference proteome</keyword>
<dbReference type="PROSITE" id="PS51186">
    <property type="entry name" value="GNAT"/>
    <property type="match status" value="1"/>
</dbReference>
<dbReference type="GO" id="GO:0016747">
    <property type="term" value="F:acyltransferase activity, transferring groups other than amino-acyl groups"/>
    <property type="evidence" value="ECO:0007669"/>
    <property type="project" value="InterPro"/>
</dbReference>
<organism evidence="1 2">
    <name type="scientific">Aeromicrobium chenweiae</name>
    <dbReference type="NCBI Taxonomy" id="2079793"/>
    <lineage>
        <taxon>Bacteria</taxon>
        <taxon>Bacillati</taxon>
        <taxon>Actinomycetota</taxon>
        <taxon>Actinomycetes</taxon>
        <taxon>Propionibacteriales</taxon>
        <taxon>Nocardioidaceae</taxon>
        <taxon>Aeromicrobium</taxon>
    </lineage>
</organism>
<evidence type="ECO:0000313" key="2">
    <source>
        <dbReference type="Proteomes" id="UP000244384"/>
    </source>
</evidence>
<dbReference type="RefSeq" id="WP_108578641.1">
    <property type="nucleotide sequence ID" value="NZ_CP026952.1"/>
</dbReference>
<evidence type="ECO:0000313" key="1">
    <source>
        <dbReference type="EMBL" id="AWB92849.1"/>
    </source>
</evidence>
<keyword evidence="1" id="KW-0808">Transferase</keyword>
<reference evidence="2" key="1">
    <citation type="submission" date="2018-01" db="EMBL/GenBank/DDBJ databases">
        <authorList>
            <person name="Li J."/>
        </authorList>
    </citation>
    <scope>NUCLEOTIDE SEQUENCE [LARGE SCALE GENOMIC DNA]</scope>
    <source>
        <strain evidence="2">592</strain>
    </source>
</reference>
<dbReference type="Gene3D" id="3.40.630.30">
    <property type="match status" value="1"/>
</dbReference>
<dbReference type="SUPFAM" id="SSF55729">
    <property type="entry name" value="Acyl-CoA N-acyltransferases (Nat)"/>
    <property type="match status" value="1"/>
</dbReference>
<dbReference type="Proteomes" id="UP000244384">
    <property type="component" value="Chromosome"/>
</dbReference>
<proteinExistence type="predicted"/>
<dbReference type="InterPro" id="IPR000182">
    <property type="entry name" value="GNAT_dom"/>
</dbReference>
<accession>A0A5F2EW11</accession>
<name>A0A2S0WNC4_9ACTN</name>
<protein>
    <submittedName>
        <fullName evidence="1">GNAT family N-acetyltransferase</fullName>
    </submittedName>
</protein>
<dbReference type="AlphaFoldDB" id="A0A2S0WNC4"/>
<dbReference type="Pfam" id="PF13673">
    <property type="entry name" value="Acetyltransf_10"/>
    <property type="match status" value="1"/>
</dbReference>
<dbReference type="InterPro" id="IPR016181">
    <property type="entry name" value="Acyl_CoA_acyltransferase"/>
</dbReference>
<gene>
    <name evidence="1" type="ORF">C3E78_11895</name>
</gene>
<accession>A0A2S0WNC4</accession>
<dbReference type="KEGG" id="aez:C3E78_11895"/>
<dbReference type="OrthoDB" id="9796171at2"/>
<dbReference type="EMBL" id="CP026952">
    <property type="protein sequence ID" value="AWB92849.1"/>
    <property type="molecule type" value="Genomic_DNA"/>
</dbReference>